<dbReference type="RefSeq" id="WP_074696392.1">
    <property type="nucleotide sequence ID" value="NZ_FNJN01000006.1"/>
</dbReference>
<keyword evidence="2" id="KW-0472">Membrane</keyword>
<keyword evidence="2" id="KW-0812">Transmembrane</keyword>
<evidence type="ECO:0000313" key="3">
    <source>
        <dbReference type="EMBL" id="SDP24502.1"/>
    </source>
</evidence>
<reference evidence="3 4" key="1">
    <citation type="submission" date="2016-10" db="EMBL/GenBank/DDBJ databases">
        <authorList>
            <person name="de Groot N.N."/>
        </authorList>
    </citation>
    <scope>NUCLEOTIDE SEQUENCE [LARGE SCALE GENOMIC DNA]</scope>
    <source>
        <strain evidence="3 4">StLB037</strain>
    </source>
</reference>
<sequence>MDAGLVAALSTSGLVVIAVAVVLLSAVNRSGGARGASRHRPDSELGRAREEIQRQIDLGRGI</sequence>
<dbReference type="Proteomes" id="UP000186456">
    <property type="component" value="Unassembled WGS sequence"/>
</dbReference>
<keyword evidence="2" id="KW-1133">Transmembrane helix</keyword>
<proteinExistence type="predicted"/>
<feature type="region of interest" description="Disordered" evidence="1">
    <location>
        <begin position="29"/>
        <end position="49"/>
    </location>
</feature>
<dbReference type="EMBL" id="FNJN01000006">
    <property type="protein sequence ID" value="SDP24502.1"/>
    <property type="molecule type" value="Genomic_DNA"/>
</dbReference>
<accession>A0A1H0R4N9</accession>
<evidence type="ECO:0000256" key="1">
    <source>
        <dbReference type="SAM" id="MobiDB-lite"/>
    </source>
</evidence>
<feature type="transmembrane region" description="Helical" evidence="2">
    <location>
        <begin position="6"/>
        <end position="27"/>
    </location>
</feature>
<name>A0A1H0R4N9_MICTS</name>
<evidence type="ECO:0000313" key="4">
    <source>
        <dbReference type="Proteomes" id="UP000186456"/>
    </source>
</evidence>
<gene>
    <name evidence="3" type="ORF">SAMN04487788_2667</name>
</gene>
<feature type="compositionally biased region" description="Basic and acidic residues" evidence="1">
    <location>
        <begin position="39"/>
        <end position="49"/>
    </location>
</feature>
<organism evidence="3 4">
    <name type="scientific">Microbacterium testaceum (strain StLB037)</name>
    <dbReference type="NCBI Taxonomy" id="979556"/>
    <lineage>
        <taxon>Bacteria</taxon>
        <taxon>Bacillati</taxon>
        <taxon>Actinomycetota</taxon>
        <taxon>Actinomycetes</taxon>
        <taxon>Micrococcales</taxon>
        <taxon>Microbacteriaceae</taxon>
        <taxon>Microbacterium</taxon>
    </lineage>
</organism>
<dbReference type="AlphaFoldDB" id="A0A1H0R4N9"/>
<evidence type="ECO:0000256" key="2">
    <source>
        <dbReference type="SAM" id="Phobius"/>
    </source>
</evidence>
<protein>
    <submittedName>
        <fullName evidence="3">Uncharacterized protein</fullName>
    </submittedName>
</protein>